<dbReference type="SUPFAM" id="SSF54631">
    <property type="entry name" value="CBS-domain pair"/>
    <property type="match status" value="1"/>
</dbReference>
<protein>
    <submittedName>
        <fullName evidence="1">Uncharacterized protein</fullName>
    </submittedName>
</protein>
<name>A0ABN7NHC3_9BURK</name>
<keyword evidence="2" id="KW-1185">Reference proteome</keyword>
<comment type="caution">
    <text evidence="1">The sequence shown here is derived from an EMBL/GenBank/DDBJ whole genome shotgun (WGS) entry which is preliminary data.</text>
</comment>
<dbReference type="Proteomes" id="UP000674425">
    <property type="component" value="Unassembled WGS sequence"/>
</dbReference>
<dbReference type="Gene3D" id="3.10.580.10">
    <property type="entry name" value="CBS-domain"/>
    <property type="match status" value="1"/>
</dbReference>
<dbReference type="EMBL" id="CAJNAU010000301">
    <property type="protein sequence ID" value="CAE6872132.1"/>
    <property type="molecule type" value="Genomic_DNA"/>
</dbReference>
<gene>
    <name evidence="1" type="ORF">R69658_08215</name>
</gene>
<proteinExistence type="predicted"/>
<evidence type="ECO:0000313" key="1">
    <source>
        <dbReference type="EMBL" id="CAE6872132.1"/>
    </source>
</evidence>
<accession>A0ABN7NHC3</accession>
<dbReference type="InterPro" id="IPR046342">
    <property type="entry name" value="CBS_dom_sf"/>
</dbReference>
<dbReference type="RefSeq" id="WP_200623433.1">
    <property type="nucleotide sequence ID" value="NZ_CAJNAU010000301.1"/>
</dbReference>
<sequence length="272" mass="30082">MAKRPLPPELRPLMPEECVHYRDKLRAARYAALADAESFTEVCFVLEALGLRLLGTEGIMGSYKPRIAHYAKGSPLFGALPQSFPATFKSFDALYETVRRARNDAMHTGAYARHATEAAIELCIGLEEALMAKNERRVGDVMVKSPISAEPWQPVAQARQMMLIHSFSFLPVRLGDTWYLVSELGLARYLSVEFDLKVRRLGYSIEEAKADGMELKEIPQQAILSATDSIDKALNAVPGQEGPTLWLVIETVGPAGSQWSNLAGVLSPFELM</sequence>
<organism evidence="1 2">
    <name type="scientific">Paraburkholderia aspalathi</name>
    <dbReference type="NCBI Taxonomy" id="1324617"/>
    <lineage>
        <taxon>Bacteria</taxon>
        <taxon>Pseudomonadati</taxon>
        <taxon>Pseudomonadota</taxon>
        <taxon>Betaproteobacteria</taxon>
        <taxon>Burkholderiales</taxon>
        <taxon>Burkholderiaceae</taxon>
        <taxon>Paraburkholderia</taxon>
    </lineage>
</organism>
<reference evidence="1 2" key="1">
    <citation type="submission" date="2021-02" db="EMBL/GenBank/DDBJ databases">
        <authorList>
            <person name="Vanwijnsberghe S."/>
        </authorList>
    </citation>
    <scope>NUCLEOTIDE SEQUENCE [LARGE SCALE GENOMIC DNA]</scope>
    <source>
        <strain evidence="1 2">R-69658</strain>
    </source>
</reference>
<evidence type="ECO:0000313" key="2">
    <source>
        <dbReference type="Proteomes" id="UP000674425"/>
    </source>
</evidence>